<feature type="region of interest" description="Disordered" evidence="2">
    <location>
        <begin position="32"/>
        <end position="57"/>
    </location>
</feature>
<dbReference type="RefSeq" id="WP_181377659.1">
    <property type="nucleotide sequence ID" value="NZ_MG869625.1"/>
</dbReference>
<evidence type="ECO:0000256" key="2">
    <source>
        <dbReference type="SAM" id="MobiDB-lite"/>
    </source>
</evidence>
<dbReference type="PANTHER" id="PTHR35004:SF7">
    <property type="entry name" value="INTEGRASE PROTEIN"/>
    <property type="match status" value="1"/>
</dbReference>
<dbReference type="Pfam" id="PF22483">
    <property type="entry name" value="Mu-transpos_C_2"/>
    <property type="match status" value="1"/>
</dbReference>
<dbReference type="SUPFAM" id="SSF53098">
    <property type="entry name" value="Ribonuclease H-like"/>
    <property type="match status" value="1"/>
</dbReference>
<keyword evidence="4" id="KW-0614">Plasmid</keyword>
<dbReference type="InterPro" id="IPR054353">
    <property type="entry name" value="IstA-like_C"/>
</dbReference>
<dbReference type="GO" id="GO:0015074">
    <property type="term" value="P:DNA integration"/>
    <property type="evidence" value="ECO:0007669"/>
    <property type="project" value="InterPro"/>
</dbReference>
<feature type="domain" description="Integrase catalytic" evidence="3">
    <location>
        <begin position="126"/>
        <end position="308"/>
    </location>
</feature>
<dbReference type="GO" id="GO:0003676">
    <property type="term" value="F:nucleic acid binding"/>
    <property type="evidence" value="ECO:0007669"/>
    <property type="project" value="InterPro"/>
</dbReference>
<dbReference type="InterPro" id="IPR036397">
    <property type="entry name" value="RNaseH_sf"/>
</dbReference>
<organism evidence="4">
    <name type="scientific">Polaromonas sp. W11N</name>
    <dbReference type="NCBI Taxonomy" id="1840303"/>
    <lineage>
        <taxon>Bacteria</taxon>
        <taxon>Pseudomonadati</taxon>
        <taxon>Pseudomonadota</taxon>
        <taxon>Betaproteobacteria</taxon>
        <taxon>Burkholderiales</taxon>
        <taxon>Comamonadaceae</taxon>
        <taxon>Polaromonas</taxon>
    </lineage>
</organism>
<dbReference type="InterPro" id="IPR001584">
    <property type="entry name" value="Integrase_cat-core"/>
</dbReference>
<protein>
    <submittedName>
        <fullName evidence="4">Transposase</fullName>
    </submittedName>
</protein>
<evidence type="ECO:0000256" key="1">
    <source>
        <dbReference type="ARBA" id="ARBA00009277"/>
    </source>
</evidence>
<accession>A0A2S1FIM2</accession>
<evidence type="ECO:0000259" key="3">
    <source>
        <dbReference type="PROSITE" id="PS50994"/>
    </source>
</evidence>
<name>A0A2S1FIM2_9BURK</name>
<dbReference type="PROSITE" id="PS50994">
    <property type="entry name" value="INTEGRASE"/>
    <property type="match status" value="1"/>
</dbReference>
<comment type="similarity">
    <text evidence="1">Belongs to the transposase IS21/IS408/IS1162 family.</text>
</comment>
<reference evidence="4" key="1">
    <citation type="submission" date="2018-01" db="EMBL/GenBank/DDBJ databases">
        <title>Plasmids of psychrophilic Polaromonas spp. isolated from Arctic and Antarctic glaciers.</title>
        <authorList>
            <person name="Dziewit L."/>
            <person name="Ciok A."/>
        </authorList>
    </citation>
    <scope>NUCLEOTIDE SEQUENCE</scope>
    <source>
        <plasmid evidence="4">pW11NP2</plasmid>
    </source>
</reference>
<proteinExistence type="inferred from homology"/>
<evidence type="ECO:0000313" key="4">
    <source>
        <dbReference type="EMBL" id="AWD72368.1"/>
    </source>
</evidence>
<sequence length="497" mass="55778">MPGKTITDHQVHKYKQHRNKLTQVAAAAKAGISERSARRIEGAPSLPSQRPTRDWRTRQDPLQAVWDSEVVPLLQADARLSGVTLLEELQRRYPGQWATGVLRTLQRRVRQWRAQFGAEREVYFAQEHPPGRQGLSDFTVADGLNVEIEGCAFPHRLYQFALAYSGWRHATVIDSGESFMALSTGLQAALWALGGVPEEHRTDSLSAAFNNLAEQESLTGRYDELCRHYGLRATRCNPGQSNENGSIESRHDSLKTALDQALRLRGSRSFDNRSDYEAFVATIVQRLNTRSAKLLAIERPMLRALPVRRTAEFEELPARVSKYAIFSVKGAQYSAPSQLIGHRLTVRQYAQHIECWLGGQCVLSRPRATPQEGQRHGRSIDYRHLVGALKRKPGAFARWVLRDAAFPRAVYRQTWERLAAHRPEREACKTMVGLLVLAADGHEAQLAQELEQLIELDQLPDLNALTALLAPPRSAVPDVVVTLPTLASYDELLEVSV</sequence>
<dbReference type="Gene3D" id="3.30.420.10">
    <property type="entry name" value="Ribonuclease H-like superfamily/Ribonuclease H"/>
    <property type="match status" value="1"/>
</dbReference>
<dbReference type="InterPro" id="IPR012337">
    <property type="entry name" value="RNaseH-like_sf"/>
</dbReference>
<dbReference type="EMBL" id="MG869625">
    <property type="protein sequence ID" value="AWD72368.1"/>
    <property type="molecule type" value="Genomic_DNA"/>
</dbReference>
<gene>
    <name evidence="4" type="ORF">pW11NP2_p053</name>
</gene>
<dbReference type="NCBIfam" id="NF033546">
    <property type="entry name" value="transpos_IS21"/>
    <property type="match status" value="1"/>
</dbReference>
<dbReference type="AlphaFoldDB" id="A0A2S1FIM2"/>
<dbReference type="PANTHER" id="PTHR35004">
    <property type="entry name" value="TRANSPOSASE RV3428C-RELATED"/>
    <property type="match status" value="1"/>
</dbReference>
<geneLocation type="plasmid" evidence="4">
    <name>pW11NP2</name>
</geneLocation>